<accession>A0A8X6PEU3</accession>
<gene>
    <name evidence="1" type="ORF">NPIL_162731</name>
</gene>
<dbReference type="Proteomes" id="UP000887013">
    <property type="component" value="Unassembled WGS sequence"/>
</dbReference>
<comment type="caution">
    <text evidence="1">The sequence shown here is derived from an EMBL/GenBank/DDBJ whole genome shotgun (WGS) entry which is preliminary data.</text>
</comment>
<dbReference type="OrthoDB" id="10539817at2759"/>
<keyword evidence="2" id="KW-1185">Reference proteome</keyword>
<sequence length="125" mass="14404">MAEPKAIVYQRTNKGKNIQNDFYLYCTLSLSQPNEAASVSKETAMLLRNKYPRILLETPLRAEKRSLEWKIVFPLRGNLVCASEEKAISTVCLQRLMHAVWTNVSNDPPKQTLFFKRGLDGKHFF</sequence>
<name>A0A8X6PEU3_NEPPI</name>
<protein>
    <submittedName>
        <fullName evidence="1">Uncharacterized protein</fullName>
    </submittedName>
</protein>
<dbReference type="EMBL" id="BMAW01019619">
    <property type="protein sequence ID" value="GFT64419.1"/>
    <property type="molecule type" value="Genomic_DNA"/>
</dbReference>
<reference evidence="1" key="1">
    <citation type="submission" date="2020-08" db="EMBL/GenBank/DDBJ databases">
        <title>Multicomponent nature underlies the extraordinary mechanical properties of spider dragline silk.</title>
        <authorList>
            <person name="Kono N."/>
            <person name="Nakamura H."/>
            <person name="Mori M."/>
            <person name="Yoshida Y."/>
            <person name="Ohtoshi R."/>
            <person name="Malay A.D."/>
            <person name="Moran D.A.P."/>
            <person name="Tomita M."/>
            <person name="Numata K."/>
            <person name="Arakawa K."/>
        </authorList>
    </citation>
    <scope>NUCLEOTIDE SEQUENCE</scope>
</reference>
<evidence type="ECO:0000313" key="1">
    <source>
        <dbReference type="EMBL" id="GFT64419.1"/>
    </source>
</evidence>
<organism evidence="1 2">
    <name type="scientific">Nephila pilipes</name>
    <name type="common">Giant wood spider</name>
    <name type="synonym">Nephila maculata</name>
    <dbReference type="NCBI Taxonomy" id="299642"/>
    <lineage>
        <taxon>Eukaryota</taxon>
        <taxon>Metazoa</taxon>
        <taxon>Ecdysozoa</taxon>
        <taxon>Arthropoda</taxon>
        <taxon>Chelicerata</taxon>
        <taxon>Arachnida</taxon>
        <taxon>Araneae</taxon>
        <taxon>Araneomorphae</taxon>
        <taxon>Entelegynae</taxon>
        <taxon>Araneoidea</taxon>
        <taxon>Nephilidae</taxon>
        <taxon>Nephila</taxon>
    </lineage>
</organism>
<evidence type="ECO:0000313" key="2">
    <source>
        <dbReference type="Proteomes" id="UP000887013"/>
    </source>
</evidence>
<dbReference type="AlphaFoldDB" id="A0A8X6PEU3"/>
<proteinExistence type="predicted"/>